<dbReference type="EMBL" id="LCQD01000023">
    <property type="protein sequence ID" value="KKW11196.1"/>
    <property type="molecule type" value="Genomic_DNA"/>
</dbReference>
<evidence type="ECO:0000313" key="1">
    <source>
        <dbReference type="EMBL" id="KKW11196.1"/>
    </source>
</evidence>
<accession>A0A0G1VXM3</accession>
<dbReference type="InterPro" id="IPR027417">
    <property type="entry name" value="P-loop_NTPase"/>
</dbReference>
<dbReference type="Proteomes" id="UP000034588">
    <property type="component" value="Unassembled WGS sequence"/>
</dbReference>
<comment type="caution">
    <text evidence="1">The sequence shown here is derived from an EMBL/GenBank/DDBJ whole genome shotgun (WGS) entry which is preliminary data.</text>
</comment>
<dbReference type="Gene3D" id="3.40.50.300">
    <property type="entry name" value="P-loop containing nucleotide triphosphate hydrolases"/>
    <property type="match status" value="1"/>
</dbReference>
<proteinExistence type="predicted"/>
<dbReference type="Gene3D" id="3.30.420.240">
    <property type="match status" value="1"/>
</dbReference>
<sequence length="495" mass="55959">MSEEKAIQVVKSWAYNPAKFVQEAILDPRGLNERPTAQQMQALEEVRKLVNAKIKLADGLKLNASEIEYTKKQGISIMSGQGCGKDGLASWLIIWFLCCFPYPKIPCTAPTGHQLKDVLWSEVNKWLRGSLVKDWLVWQSDKIFFKESGGKEWFAVARTTNPKASGEEQAETLAGFHEDYLMVVCDEASGIPEPVFKPLEGTLTGRCNFIVLIFNPTRSKGFAIDSQYKDRSSWVCLHWDGEQSEMVSKEHVTRMEKKYGRDSNAFRIRINGLPPTADEDVLIPWDWVMDAVDRDIEPTDQDPLVFGLDVGAGGDPSALLQRQGPKVHKLDTFDTVDSEKLTGWALGKIYDAEPSDVFIDIIGWGWGVAGNLKTRQHIAQVWDVNVSEAAAISDRFFRLRDELWWNVREKFELKSISIPNDDELIGELTTIKYAEDGNGKIKVESKKDLKKRGLSSPNKADALCLTEYFQGNILKSMNQHRKKNKKVERGGWKTI</sequence>
<name>A0A0G1VXM3_9BACT</name>
<dbReference type="AlphaFoldDB" id="A0A0G1VXM3"/>
<reference evidence="1 2" key="1">
    <citation type="journal article" date="2015" name="Nature">
        <title>rRNA introns, odd ribosomes, and small enigmatic genomes across a large radiation of phyla.</title>
        <authorList>
            <person name="Brown C.T."/>
            <person name="Hug L.A."/>
            <person name="Thomas B.C."/>
            <person name="Sharon I."/>
            <person name="Castelle C.J."/>
            <person name="Singh A."/>
            <person name="Wilkins M.J."/>
            <person name="Williams K.H."/>
            <person name="Banfield J.F."/>
        </authorList>
    </citation>
    <scope>NUCLEOTIDE SEQUENCE [LARGE SCALE GENOMIC DNA]</scope>
</reference>
<organism evidence="1 2">
    <name type="scientific">Candidatus Gottesmanbacteria bacterium GW2011_GWB1_49_7</name>
    <dbReference type="NCBI Taxonomy" id="1618448"/>
    <lineage>
        <taxon>Bacteria</taxon>
        <taxon>Candidatus Gottesmaniibacteriota</taxon>
    </lineage>
</organism>
<protein>
    <recommendedName>
        <fullName evidence="3">Terminase</fullName>
    </recommendedName>
</protein>
<gene>
    <name evidence="1" type="ORF">UY48_C0023G0004</name>
</gene>
<evidence type="ECO:0008006" key="3">
    <source>
        <dbReference type="Google" id="ProtNLM"/>
    </source>
</evidence>
<evidence type="ECO:0000313" key="2">
    <source>
        <dbReference type="Proteomes" id="UP000034588"/>
    </source>
</evidence>